<dbReference type="GO" id="GO:0016491">
    <property type="term" value="F:oxidoreductase activity"/>
    <property type="evidence" value="ECO:0007669"/>
    <property type="project" value="UniProtKB-KW"/>
</dbReference>
<dbReference type="InterPro" id="IPR002347">
    <property type="entry name" value="SDR_fam"/>
</dbReference>
<dbReference type="PANTHER" id="PTHR43669">
    <property type="entry name" value="5-KETO-D-GLUCONATE 5-REDUCTASE"/>
    <property type="match status" value="1"/>
</dbReference>
<name>A0A8H8U054_9HELO</name>
<dbReference type="RefSeq" id="XP_031004464.1">
    <property type="nucleotide sequence ID" value="XM_031150846.1"/>
</dbReference>
<dbReference type="EMBL" id="QGMH01000088">
    <property type="protein sequence ID" value="TVY25676.1"/>
    <property type="molecule type" value="Genomic_DNA"/>
</dbReference>
<reference evidence="3 4" key="1">
    <citation type="submission" date="2018-05" db="EMBL/GenBank/DDBJ databases">
        <title>Genome sequencing and assembly of the regulated plant pathogen Lachnellula willkommii and related sister species for the development of diagnostic species identification markers.</title>
        <authorList>
            <person name="Giroux E."/>
            <person name="Bilodeau G."/>
        </authorList>
    </citation>
    <scope>NUCLEOTIDE SEQUENCE [LARGE SCALE GENOMIC DNA]</scope>
    <source>
        <strain evidence="3 4">CBS 185.66</strain>
    </source>
</reference>
<keyword evidence="2" id="KW-0560">Oxidoreductase</keyword>
<evidence type="ECO:0000256" key="2">
    <source>
        <dbReference type="ARBA" id="ARBA00023002"/>
    </source>
</evidence>
<dbReference type="AlphaFoldDB" id="A0A8H8U054"/>
<gene>
    <name evidence="3" type="ORF">LHYA1_G005903</name>
</gene>
<proteinExistence type="inferred from homology"/>
<protein>
    <submittedName>
        <fullName evidence="3">Uncharacterized protein</fullName>
    </submittedName>
</protein>
<dbReference type="OrthoDB" id="5336600at2759"/>
<dbReference type="Pfam" id="PF00106">
    <property type="entry name" value="adh_short"/>
    <property type="match status" value="1"/>
</dbReference>
<organism evidence="3 4">
    <name type="scientific">Lachnellula hyalina</name>
    <dbReference type="NCBI Taxonomy" id="1316788"/>
    <lineage>
        <taxon>Eukaryota</taxon>
        <taxon>Fungi</taxon>
        <taxon>Dikarya</taxon>
        <taxon>Ascomycota</taxon>
        <taxon>Pezizomycotina</taxon>
        <taxon>Leotiomycetes</taxon>
        <taxon>Helotiales</taxon>
        <taxon>Lachnaceae</taxon>
        <taxon>Lachnellula</taxon>
    </lineage>
</organism>
<sequence>FPSYQSSLSSILKFKPKFKLLNMSSKVILILGSGARIGANVSRAFAAKGYKVALAARSLTEADNTSSEIHIQADFSDPKSVISAFAKTKELLGTPSVVVYNAAAATIVPSQDPLSPSLTLSAFQSDLNINTTSAFVAAQQAALAFATLAEHTDAAKTFIYTGNILNETVIAPLMSCGVGKNASAHFVKTAAGAYGERGFKFYYADERNADGSPAYAVVDGEAHGNFYVELAEGQGQGPWQQTFVSGVGYKKFAVA</sequence>
<accession>A0A8H8U054</accession>
<evidence type="ECO:0000313" key="4">
    <source>
        <dbReference type="Proteomes" id="UP000431533"/>
    </source>
</evidence>
<evidence type="ECO:0000256" key="1">
    <source>
        <dbReference type="ARBA" id="ARBA00006484"/>
    </source>
</evidence>
<dbReference type="GeneID" id="41986101"/>
<dbReference type="SUPFAM" id="SSF51735">
    <property type="entry name" value="NAD(P)-binding Rossmann-fold domains"/>
    <property type="match status" value="1"/>
</dbReference>
<feature type="non-terminal residue" evidence="3">
    <location>
        <position position="255"/>
    </location>
</feature>
<comment type="caution">
    <text evidence="3">The sequence shown here is derived from an EMBL/GenBank/DDBJ whole genome shotgun (WGS) entry which is preliminary data.</text>
</comment>
<dbReference type="Gene3D" id="3.40.50.720">
    <property type="entry name" value="NAD(P)-binding Rossmann-like Domain"/>
    <property type="match status" value="1"/>
</dbReference>
<dbReference type="InterPro" id="IPR036291">
    <property type="entry name" value="NAD(P)-bd_dom_sf"/>
</dbReference>
<comment type="similarity">
    <text evidence="1">Belongs to the short-chain dehydrogenases/reductases (SDR) family.</text>
</comment>
<dbReference type="PANTHER" id="PTHR43669:SF4">
    <property type="entry name" value="SHORT-CHAIN DEHYDROGENASE"/>
    <property type="match status" value="1"/>
</dbReference>
<evidence type="ECO:0000313" key="3">
    <source>
        <dbReference type="EMBL" id="TVY25676.1"/>
    </source>
</evidence>
<dbReference type="Proteomes" id="UP000431533">
    <property type="component" value="Unassembled WGS sequence"/>
</dbReference>
<keyword evidence="4" id="KW-1185">Reference proteome</keyword>